<protein>
    <submittedName>
        <fullName evidence="2">Uncharacterized protein</fullName>
    </submittedName>
</protein>
<proteinExistence type="predicted"/>
<comment type="caution">
    <text evidence="2">The sequence shown here is derived from an EMBL/GenBank/DDBJ whole genome shotgun (WGS) entry which is preliminary data.</text>
</comment>
<dbReference type="EMBL" id="SPHZ02000003">
    <property type="protein sequence ID" value="KAF0925334.1"/>
    <property type="molecule type" value="Genomic_DNA"/>
</dbReference>
<dbReference type="AlphaFoldDB" id="A0A6G1ELM0"/>
<gene>
    <name evidence="2" type="ORF">E2562_016026</name>
</gene>
<keyword evidence="3" id="KW-1185">Reference proteome</keyword>
<evidence type="ECO:0000313" key="3">
    <source>
        <dbReference type="Proteomes" id="UP000479710"/>
    </source>
</evidence>
<reference evidence="2 3" key="1">
    <citation type="submission" date="2019-11" db="EMBL/GenBank/DDBJ databases">
        <title>Whole genome sequence of Oryza granulata.</title>
        <authorList>
            <person name="Li W."/>
        </authorList>
    </citation>
    <scope>NUCLEOTIDE SEQUENCE [LARGE SCALE GENOMIC DNA]</scope>
    <source>
        <strain evidence="3">cv. Menghai</strain>
        <tissue evidence="2">Leaf</tissue>
    </source>
</reference>
<feature type="compositionally biased region" description="Basic and acidic residues" evidence="1">
    <location>
        <begin position="65"/>
        <end position="79"/>
    </location>
</feature>
<feature type="compositionally biased region" description="Basic and acidic residues" evidence="1">
    <location>
        <begin position="88"/>
        <end position="103"/>
    </location>
</feature>
<accession>A0A6G1ELM0</accession>
<name>A0A6G1ELM0_9ORYZ</name>
<evidence type="ECO:0000256" key="1">
    <source>
        <dbReference type="SAM" id="MobiDB-lite"/>
    </source>
</evidence>
<feature type="region of interest" description="Disordered" evidence="1">
    <location>
        <begin position="49"/>
        <end position="103"/>
    </location>
</feature>
<sequence length="103" mass="11209">MPRPLSSLFKLRLLISKPPRLRTPLPRSPPLWLDGELEASISSLAARGCGSRRQIRQWEDADDEGTQKGGEEAGDRDSLALEDAVAGEGRKGGQRSGEEATVR</sequence>
<dbReference type="Proteomes" id="UP000479710">
    <property type="component" value="Unassembled WGS sequence"/>
</dbReference>
<evidence type="ECO:0000313" key="2">
    <source>
        <dbReference type="EMBL" id="KAF0925334.1"/>
    </source>
</evidence>
<organism evidence="2 3">
    <name type="scientific">Oryza meyeriana var. granulata</name>
    <dbReference type="NCBI Taxonomy" id="110450"/>
    <lineage>
        <taxon>Eukaryota</taxon>
        <taxon>Viridiplantae</taxon>
        <taxon>Streptophyta</taxon>
        <taxon>Embryophyta</taxon>
        <taxon>Tracheophyta</taxon>
        <taxon>Spermatophyta</taxon>
        <taxon>Magnoliopsida</taxon>
        <taxon>Liliopsida</taxon>
        <taxon>Poales</taxon>
        <taxon>Poaceae</taxon>
        <taxon>BOP clade</taxon>
        <taxon>Oryzoideae</taxon>
        <taxon>Oryzeae</taxon>
        <taxon>Oryzinae</taxon>
        <taxon>Oryza</taxon>
        <taxon>Oryza meyeriana</taxon>
    </lineage>
</organism>